<accession>A0A1Y3CK37</accession>
<evidence type="ECO:0008006" key="3">
    <source>
        <dbReference type="Google" id="ProtNLM"/>
    </source>
</evidence>
<gene>
    <name evidence="1" type="ORF">B9T28_07250</name>
</gene>
<dbReference type="EMBL" id="NEGB01000003">
    <property type="protein sequence ID" value="OTG65986.1"/>
    <property type="molecule type" value="Genomic_DNA"/>
</dbReference>
<dbReference type="OrthoDB" id="6711519at2"/>
<dbReference type="RefSeq" id="WP_086203327.1">
    <property type="nucleotide sequence ID" value="NZ_NEGB01000003.1"/>
</dbReference>
<dbReference type="PROSITE" id="PS51257">
    <property type="entry name" value="PROKAR_LIPOPROTEIN"/>
    <property type="match status" value="1"/>
</dbReference>
<sequence length="337" mass="39100">MNKLVLITALSGTLLMSGCDFFKPKKEEVKATEVDEWSCTNQANISQIQQYLKDEYLKQIDKDLRNSSYYEADQELLSKINNGLKFEIKNIRTITADPKAATQLECESQLTVSFPKGLQKRAENAFLEQPCEECEGKSTLRDRLETNEYKLTLDNDTLKGAFNYNIIKTDKEGLSLNVQNQNAVIDGVVLVAVTAVQYEAYVKLNKSNQEQSEKYDIENAEQTELAQKAMNIRKKELDEEKAKQVDRLNQTWDRFTDEQKAQLQQDQSEWFEKRDVDCKVISQKSVGQLSDNEKETYQKQSNYWDDALRAQNQEMQYTKCFNQKTTERIVYLNNVFN</sequence>
<comment type="caution">
    <text evidence="1">The sequence shown here is derived from an EMBL/GenBank/DDBJ whole genome shotgun (WGS) entry which is preliminary data.</text>
</comment>
<keyword evidence="2" id="KW-1185">Reference proteome</keyword>
<evidence type="ECO:0000313" key="1">
    <source>
        <dbReference type="EMBL" id="OTG65986.1"/>
    </source>
</evidence>
<evidence type="ECO:0000313" key="2">
    <source>
        <dbReference type="Proteomes" id="UP000242765"/>
    </source>
</evidence>
<organism evidence="1 2">
    <name type="scientific">Acinetobacter silvestris</name>
    <dbReference type="NCBI Taxonomy" id="1977882"/>
    <lineage>
        <taxon>Bacteria</taxon>
        <taxon>Pseudomonadati</taxon>
        <taxon>Pseudomonadota</taxon>
        <taxon>Gammaproteobacteria</taxon>
        <taxon>Moraxellales</taxon>
        <taxon>Moraxellaceae</taxon>
        <taxon>Acinetobacter</taxon>
    </lineage>
</organism>
<protein>
    <recommendedName>
        <fullName evidence="3">DUF1311 domain-containing protein</fullName>
    </recommendedName>
</protein>
<dbReference type="AlphaFoldDB" id="A0A1Y3CK37"/>
<name>A0A1Y3CK37_9GAMM</name>
<proteinExistence type="predicted"/>
<dbReference type="STRING" id="1977882.B9T28_07250"/>
<reference evidence="1 2" key="1">
    <citation type="submission" date="2017-04" db="EMBL/GenBank/DDBJ databases">
        <title>High diversity of culturable Acinetobacter species in natural soil and water ecosystems.</title>
        <authorList>
            <person name="Nemec A."/>
            <person name="Radolfova-Krizova L."/>
        </authorList>
    </citation>
    <scope>NUCLEOTIDE SEQUENCE [LARGE SCALE GENOMIC DNA]</scope>
    <source>
        <strain evidence="1 2">ANC 4999</strain>
    </source>
</reference>
<dbReference type="Proteomes" id="UP000242765">
    <property type="component" value="Unassembled WGS sequence"/>
</dbReference>